<dbReference type="Proteomes" id="UP000249748">
    <property type="component" value="Unassembled WGS sequence"/>
</dbReference>
<accession>A0ACD1IE30</accession>
<name>A0ACD1IE30_9EURO</name>
<keyword evidence="2" id="KW-1185">Reference proteome</keyword>
<evidence type="ECO:0000313" key="2">
    <source>
        <dbReference type="Proteomes" id="UP000249748"/>
    </source>
</evidence>
<protein>
    <submittedName>
        <fullName evidence="1">Uncharacterized protein</fullName>
    </submittedName>
</protein>
<proteinExistence type="predicted"/>
<evidence type="ECO:0000313" key="1">
    <source>
        <dbReference type="EMBL" id="RAK88605.1"/>
    </source>
</evidence>
<gene>
    <name evidence="1" type="ORF">BO79DRAFT_228637</name>
</gene>
<reference evidence="1" key="1">
    <citation type="submission" date="2018-02" db="EMBL/GenBank/DDBJ databases">
        <title>The genomes of Aspergillus section Nigri reveals drivers in fungal speciation.</title>
        <authorList>
            <consortium name="DOE Joint Genome Institute"/>
            <person name="Vesth T.C."/>
            <person name="Nybo J."/>
            <person name="Theobald S."/>
            <person name="Brandl J."/>
            <person name="Frisvad J.C."/>
            <person name="Nielsen K.F."/>
            <person name="Lyhne E.K."/>
            <person name="Kogle M.E."/>
            <person name="Kuo A."/>
            <person name="Riley R."/>
            <person name="Clum A."/>
            <person name="Nolan M."/>
            <person name="Lipzen A."/>
            <person name="Salamov A."/>
            <person name="Henrissat B."/>
            <person name="Wiebenga A."/>
            <person name="De vries R.P."/>
            <person name="Grigoriev I.V."/>
            <person name="Mortensen U.H."/>
            <person name="Andersen M.R."/>
            <person name="Baker S.E."/>
        </authorList>
    </citation>
    <scope>NUCLEOTIDE SEQUENCE</scope>
    <source>
        <strain evidence="1">CBS 115574</strain>
    </source>
</reference>
<sequence length="318" mass="36148">MHQGDQFSHTVLPRAHTFGLGNTDTFLPHIQQLFEVKGVTSTVGATYEVIDTNDPIRTGERLMADLSYAVLPTLAVGSSNDLIYCNLGCSRRVSRHAASRVTCETGWSLDVCCCNESCKDEGQARHDFGCVWLKKYRPVLPQEPDAHDYYMPWIVVLLLAARYLELQGTTPTNLHQQSMYQYFFVSGWKSIQPLRDNRDSRPPSQIQHWSTLAETYLLQAFFLPQTLDLDTLFDLICAHETSVSEKIFFYTMIIPHQSPGVQRGKQYGPAVFLRITLANHSCAPNELFTFTCTCPRCLQDEQVQNLWDAFCDTSFLRA</sequence>
<dbReference type="EMBL" id="KZ824550">
    <property type="protein sequence ID" value="RAK88605.1"/>
    <property type="molecule type" value="Genomic_DNA"/>
</dbReference>
<organism evidence="1 2">
    <name type="scientific">Aspergillus costaricaensis CBS 115574</name>
    <dbReference type="NCBI Taxonomy" id="1448317"/>
    <lineage>
        <taxon>Eukaryota</taxon>
        <taxon>Fungi</taxon>
        <taxon>Dikarya</taxon>
        <taxon>Ascomycota</taxon>
        <taxon>Pezizomycotina</taxon>
        <taxon>Eurotiomycetes</taxon>
        <taxon>Eurotiomycetidae</taxon>
        <taxon>Eurotiales</taxon>
        <taxon>Aspergillaceae</taxon>
        <taxon>Aspergillus</taxon>
        <taxon>Aspergillus subgen. Circumdati</taxon>
    </lineage>
</organism>